<dbReference type="PROSITE" id="PS00018">
    <property type="entry name" value="EF_HAND_1"/>
    <property type="match status" value="1"/>
</dbReference>
<dbReference type="Pfam" id="PF13405">
    <property type="entry name" value="EF-hand_6"/>
    <property type="match status" value="1"/>
</dbReference>
<evidence type="ECO:0000256" key="2">
    <source>
        <dbReference type="SAM" id="MobiDB-lite"/>
    </source>
</evidence>
<name>A0A7S3BHW4_9EUKA</name>
<dbReference type="AlphaFoldDB" id="A0A7S3BHW4"/>
<dbReference type="PROSITE" id="PS50222">
    <property type="entry name" value="EF_HAND_2"/>
    <property type="match status" value="1"/>
</dbReference>
<dbReference type="SUPFAM" id="SSF47473">
    <property type="entry name" value="EF-hand"/>
    <property type="match status" value="1"/>
</dbReference>
<feature type="domain" description="EF-hand" evidence="3">
    <location>
        <begin position="216"/>
        <end position="251"/>
    </location>
</feature>
<sequence length="312" mass="34554">MLMGPWKVAQLFFAVCITVALFSRSPFGFPFMIVGFWKFGFPETMGCYRRCFRIGKVSAESISAFLDGVGTLIHHTTGSYWIIACTTGLQPFDRRILSLSLPLVGQHIVVLTRYVNTPLYGICELCLEVFWEIEVFSNLDQLSLENGYDISTRGAALCMLLAHWCYWSAAIIGAFAMLLPNTHALREIEKLATHVDGSGMDVDEFLKVVKQKEIPIGEDAAKALFRVCDKDGSGSIDSDEMHHLFKMLKAMFPDIAEKKVEAEAVFEAGKKTKTVNHIDTSSIRVNELKTASVSSSEESGGATITSPTSREI</sequence>
<protein>
    <recommendedName>
        <fullName evidence="3">EF-hand domain-containing protein</fullName>
    </recommendedName>
</protein>
<feature type="region of interest" description="Disordered" evidence="2">
    <location>
        <begin position="289"/>
        <end position="312"/>
    </location>
</feature>
<dbReference type="SMART" id="SM00054">
    <property type="entry name" value="EFh"/>
    <property type="match status" value="1"/>
</dbReference>
<evidence type="ECO:0000259" key="3">
    <source>
        <dbReference type="PROSITE" id="PS50222"/>
    </source>
</evidence>
<keyword evidence="1" id="KW-0106">Calcium</keyword>
<dbReference type="Gene3D" id="1.10.238.10">
    <property type="entry name" value="EF-hand"/>
    <property type="match status" value="1"/>
</dbReference>
<proteinExistence type="predicted"/>
<accession>A0A7S3BHW4</accession>
<dbReference type="GO" id="GO:0005509">
    <property type="term" value="F:calcium ion binding"/>
    <property type="evidence" value="ECO:0007669"/>
    <property type="project" value="InterPro"/>
</dbReference>
<evidence type="ECO:0000256" key="1">
    <source>
        <dbReference type="ARBA" id="ARBA00022837"/>
    </source>
</evidence>
<dbReference type="InterPro" id="IPR011992">
    <property type="entry name" value="EF-hand-dom_pair"/>
</dbReference>
<dbReference type="EMBL" id="HBHX01056032">
    <property type="protein sequence ID" value="CAE0135775.1"/>
    <property type="molecule type" value="Transcribed_RNA"/>
</dbReference>
<gene>
    <name evidence="4" type="ORF">HERI1096_LOCUS30895</name>
</gene>
<evidence type="ECO:0000313" key="4">
    <source>
        <dbReference type="EMBL" id="CAE0135775.1"/>
    </source>
</evidence>
<organism evidence="4">
    <name type="scientific">Haptolina ericina</name>
    <dbReference type="NCBI Taxonomy" id="156174"/>
    <lineage>
        <taxon>Eukaryota</taxon>
        <taxon>Haptista</taxon>
        <taxon>Haptophyta</taxon>
        <taxon>Prymnesiophyceae</taxon>
        <taxon>Prymnesiales</taxon>
        <taxon>Prymnesiaceae</taxon>
        <taxon>Haptolina</taxon>
    </lineage>
</organism>
<dbReference type="InterPro" id="IPR018247">
    <property type="entry name" value="EF_Hand_1_Ca_BS"/>
</dbReference>
<dbReference type="CDD" id="cd00051">
    <property type="entry name" value="EFh"/>
    <property type="match status" value="1"/>
</dbReference>
<feature type="compositionally biased region" description="Low complexity" evidence="2">
    <location>
        <begin position="290"/>
        <end position="303"/>
    </location>
</feature>
<reference evidence="4" key="1">
    <citation type="submission" date="2021-01" db="EMBL/GenBank/DDBJ databases">
        <authorList>
            <person name="Corre E."/>
            <person name="Pelletier E."/>
            <person name="Niang G."/>
            <person name="Scheremetjew M."/>
            <person name="Finn R."/>
            <person name="Kale V."/>
            <person name="Holt S."/>
            <person name="Cochrane G."/>
            <person name="Meng A."/>
            <person name="Brown T."/>
            <person name="Cohen L."/>
        </authorList>
    </citation>
    <scope>NUCLEOTIDE SEQUENCE</scope>
    <source>
        <strain evidence="4">CCMP281</strain>
    </source>
</reference>
<dbReference type="InterPro" id="IPR002048">
    <property type="entry name" value="EF_hand_dom"/>
</dbReference>